<dbReference type="HOGENOM" id="CLU_1940494_0_0_1"/>
<evidence type="ECO:0000313" key="3">
    <source>
        <dbReference type="Proteomes" id="UP000030746"/>
    </source>
</evidence>
<dbReference type="PANTHER" id="PTHR23271">
    <property type="entry name" value="HEPATOCELLULAR CARCINOMA-ASSOCIATED ANTIGEN 66"/>
    <property type="match status" value="1"/>
</dbReference>
<dbReference type="OMA" id="YELATTH"/>
<dbReference type="InterPro" id="IPR056907">
    <property type="entry name" value="UTP6_C"/>
</dbReference>
<reference evidence="2 3" key="1">
    <citation type="journal article" date="2013" name="Nature">
        <title>Insights into bilaterian evolution from three spiralian genomes.</title>
        <authorList>
            <person name="Simakov O."/>
            <person name="Marletaz F."/>
            <person name="Cho S.J."/>
            <person name="Edsinger-Gonzales E."/>
            <person name="Havlak P."/>
            <person name="Hellsten U."/>
            <person name="Kuo D.H."/>
            <person name="Larsson T."/>
            <person name="Lv J."/>
            <person name="Arendt D."/>
            <person name="Savage R."/>
            <person name="Osoegawa K."/>
            <person name="de Jong P."/>
            <person name="Grimwood J."/>
            <person name="Chapman J.A."/>
            <person name="Shapiro H."/>
            <person name="Aerts A."/>
            <person name="Otillar R.P."/>
            <person name="Terry A.Y."/>
            <person name="Boore J.L."/>
            <person name="Grigoriev I.V."/>
            <person name="Lindberg D.R."/>
            <person name="Seaver E.C."/>
            <person name="Weisblat D.A."/>
            <person name="Putnam N.H."/>
            <person name="Rokhsar D.S."/>
        </authorList>
    </citation>
    <scope>NUCLEOTIDE SEQUENCE [LARGE SCALE GENOMIC DNA]</scope>
</reference>
<dbReference type="EMBL" id="KB202917">
    <property type="protein sequence ID" value="ESO87389.1"/>
    <property type="molecule type" value="Genomic_DNA"/>
</dbReference>
<dbReference type="InterPro" id="IPR011990">
    <property type="entry name" value="TPR-like_helical_dom_sf"/>
</dbReference>
<dbReference type="GO" id="GO:0034388">
    <property type="term" value="C:Pwp2p-containing subcomplex of 90S preribosome"/>
    <property type="evidence" value="ECO:0007669"/>
    <property type="project" value="TreeGrafter"/>
</dbReference>
<dbReference type="Proteomes" id="UP000030746">
    <property type="component" value="Unassembled WGS sequence"/>
</dbReference>
<dbReference type="CTD" id="20240367"/>
<evidence type="ECO:0000259" key="1">
    <source>
        <dbReference type="Pfam" id="PF24892"/>
    </source>
</evidence>
<dbReference type="InterPro" id="IPR013949">
    <property type="entry name" value="Utp6"/>
</dbReference>
<sequence>MSHSCYCNIIFDSCHGEMWGLYIKQCIELMKEKTGTGIKQKRIEKVLNVFNDGSKRQLLTEELYIQWIDILVNVGLLKKAEETGCESVKNYCTSVKLWKKRLLLAVQTGKLEDDILKLFNSAKKVVNEKT</sequence>
<accession>V4BEX6</accession>
<dbReference type="STRING" id="225164.V4BEX6"/>
<dbReference type="PANTHER" id="PTHR23271:SF1">
    <property type="entry name" value="U3 SMALL NUCLEOLAR RNA-ASSOCIATED PROTEIN 6 HOMOLOG"/>
    <property type="match status" value="1"/>
</dbReference>
<evidence type="ECO:0000313" key="2">
    <source>
        <dbReference type="EMBL" id="ESO87389.1"/>
    </source>
</evidence>
<proteinExistence type="predicted"/>
<dbReference type="GeneID" id="20240367"/>
<dbReference type="OrthoDB" id="6148218at2759"/>
<dbReference type="GO" id="GO:0000462">
    <property type="term" value="P:maturation of SSU-rRNA from tricistronic rRNA transcript (SSU-rRNA, 5.8S rRNA, LSU-rRNA)"/>
    <property type="evidence" value="ECO:0007669"/>
    <property type="project" value="InterPro"/>
</dbReference>
<name>V4BEX6_LOTGI</name>
<dbReference type="KEGG" id="lgi:LOTGIDRAFT_166536"/>
<dbReference type="RefSeq" id="XP_009061858.1">
    <property type="nucleotide sequence ID" value="XM_009063610.1"/>
</dbReference>
<keyword evidence="3" id="KW-1185">Reference proteome</keyword>
<feature type="domain" description="U3 small nucleolar RNA-associated protein 6 homolog C-terminal" evidence="1">
    <location>
        <begin position="17"/>
        <end position="128"/>
    </location>
</feature>
<organism evidence="2 3">
    <name type="scientific">Lottia gigantea</name>
    <name type="common">Giant owl limpet</name>
    <dbReference type="NCBI Taxonomy" id="225164"/>
    <lineage>
        <taxon>Eukaryota</taxon>
        <taxon>Metazoa</taxon>
        <taxon>Spiralia</taxon>
        <taxon>Lophotrochozoa</taxon>
        <taxon>Mollusca</taxon>
        <taxon>Gastropoda</taxon>
        <taxon>Patellogastropoda</taxon>
        <taxon>Lottioidea</taxon>
        <taxon>Lottiidae</taxon>
        <taxon>Lottia</taxon>
    </lineage>
</organism>
<gene>
    <name evidence="2" type="ORF">LOTGIDRAFT_166536</name>
</gene>
<dbReference type="Pfam" id="PF24892">
    <property type="entry name" value="UTP6_C"/>
    <property type="match status" value="1"/>
</dbReference>
<dbReference type="AlphaFoldDB" id="V4BEX6"/>
<dbReference type="GO" id="GO:0032040">
    <property type="term" value="C:small-subunit processome"/>
    <property type="evidence" value="ECO:0007669"/>
    <property type="project" value="TreeGrafter"/>
</dbReference>
<dbReference type="Gene3D" id="1.25.40.10">
    <property type="entry name" value="Tetratricopeptide repeat domain"/>
    <property type="match status" value="1"/>
</dbReference>
<protein>
    <recommendedName>
        <fullName evidence="1">U3 small nucleolar RNA-associated protein 6 homolog C-terminal domain-containing protein</fullName>
    </recommendedName>
</protein>
<dbReference type="GO" id="GO:0030515">
    <property type="term" value="F:snoRNA binding"/>
    <property type="evidence" value="ECO:0007669"/>
    <property type="project" value="InterPro"/>
</dbReference>